<name>A0A9Y2L2V4_9RHOB</name>
<dbReference type="SUPFAM" id="SSF52540">
    <property type="entry name" value="P-loop containing nucleoside triphosphate hydrolases"/>
    <property type="match status" value="1"/>
</dbReference>
<dbReference type="Gene3D" id="3.40.50.300">
    <property type="entry name" value="P-loop containing nucleotide triphosphate hydrolases"/>
    <property type="match status" value="1"/>
</dbReference>
<evidence type="ECO:0000256" key="2">
    <source>
        <dbReference type="ARBA" id="ARBA00023180"/>
    </source>
</evidence>
<accession>A0A9Y2L2V4</accession>
<proteinExistence type="predicted"/>
<evidence type="ECO:0000313" key="4">
    <source>
        <dbReference type="EMBL" id="WIY27740.1"/>
    </source>
</evidence>
<evidence type="ECO:0000259" key="3">
    <source>
        <dbReference type="Pfam" id="PF00685"/>
    </source>
</evidence>
<gene>
    <name evidence="4" type="ORF">QPJ95_23480</name>
</gene>
<dbReference type="PANTHER" id="PTHR10605:SF56">
    <property type="entry name" value="BIFUNCTIONAL HEPARAN SULFATE N-DEACETYLASE_N-SULFOTRANSFERASE"/>
    <property type="match status" value="1"/>
</dbReference>
<keyword evidence="4" id="KW-0614">Plasmid</keyword>
<dbReference type="InterPro" id="IPR027417">
    <property type="entry name" value="P-loop_NTPase"/>
</dbReference>
<reference evidence="4 5" key="1">
    <citation type="submission" date="2023-06" db="EMBL/GenBank/DDBJ databases">
        <title>Parasedimentitalea psychrophila sp. nov., a psychrophilic bacterium isolated from deep-sea sediment.</title>
        <authorList>
            <person name="Li A."/>
        </authorList>
    </citation>
    <scope>NUCLEOTIDE SEQUENCE [LARGE SCALE GENOMIC DNA]</scope>
    <source>
        <strain evidence="4 5">QS115</strain>
        <plasmid evidence="4 5">pQS-1</plasmid>
    </source>
</reference>
<protein>
    <submittedName>
        <fullName evidence="4">Sulfotransferase domain-containing protein</fullName>
    </submittedName>
</protein>
<keyword evidence="2" id="KW-0325">Glycoprotein</keyword>
<dbReference type="InterPro" id="IPR000863">
    <property type="entry name" value="Sulfotransferase_dom"/>
</dbReference>
<dbReference type="RefSeq" id="WP_270920744.1">
    <property type="nucleotide sequence ID" value="NZ_CP127248.1"/>
</dbReference>
<sequence>MSALDQVRRRLRRSFAYSLARNAQLHLRNLMDKSRVLPSFIIIGAHKAGTTSFYQNLTSHPQIWPAWTKEVHYFDRSPLPPLSWYQAHFPPERALAAEDGITGEASPSYCLFPHLPELIRHHMPQCKFIMLLRDPVARAYSAHQYNSRGGMTGISFEDWIDRDFRLLDGKPVDAGRFAELLSKSNSAERTPLALLRGIYVEQIKLWHRVFPPEQLLILNSADYFSDPPALLRSVAGKFLGLRDHPFTYHKTRTEARRYPQMRPETAQKLRTFYRPYNETLANYLGRDFGW</sequence>
<dbReference type="Pfam" id="PF00685">
    <property type="entry name" value="Sulfotransfer_1"/>
    <property type="match status" value="1"/>
</dbReference>
<dbReference type="InterPro" id="IPR037359">
    <property type="entry name" value="NST/OST"/>
</dbReference>
<keyword evidence="1" id="KW-0808">Transferase</keyword>
<organism evidence="4 5">
    <name type="scientific">Parasedimentitalea psychrophila</name>
    <dbReference type="NCBI Taxonomy" id="2997337"/>
    <lineage>
        <taxon>Bacteria</taxon>
        <taxon>Pseudomonadati</taxon>
        <taxon>Pseudomonadota</taxon>
        <taxon>Alphaproteobacteria</taxon>
        <taxon>Rhodobacterales</taxon>
        <taxon>Paracoccaceae</taxon>
        <taxon>Parasedimentitalea</taxon>
    </lineage>
</organism>
<dbReference type="KEGG" id="ppso:QPJ95_23480"/>
<evidence type="ECO:0000313" key="5">
    <source>
        <dbReference type="Proteomes" id="UP001238334"/>
    </source>
</evidence>
<evidence type="ECO:0000256" key="1">
    <source>
        <dbReference type="ARBA" id="ARBA00022679"/>
    </source>
</evidence>
<feature type="domain" description="Sulfotransferase" evidence="3">
    <location>
        <begin position="39"/>
        <end position="242"/>
    </location>
</feature>
<dbReference type="Proteomes" id="UP001238334">
    <property type="component" value="Plasmid pQS-1"/>
</dbReference>
<keyword evidence="5" id="KW-1185">Reference proteome</keyword>
<geneLocation type="plasmid" evidence="4 5">
    <name>pQS-1</name>
</geneLocation>
<dbReference type="PANTHER" id="PTHR10605">
    <property type="entry name" value="HEPARAN SULFATE SULFOTRANSFERASE"/>
    <property type="match status" value="1"/>
</dbReference>
<dbReference type="GO" id="GO:0008146">
    <property type="term" value="F:sulfotransferase activity"/>
    <property type="evidence" value="ECO:0007669"/>
    <property type="project" value="InterPro"/>
</dbReference>
<dbReference type="EMBL" id="CP127248">
    <property type="protein sequence ID" value="WIY27740.1"/>
    <property type="molecule type" value="Genomic_DNA"/>
</dbReference>
<dbReference type="AlphaFoldDB" id="A0A9Y2L2V4"/>